<organism evidence="1 2">
    <name type="scientific">Schizosaccharomyces osmophilus</name>
    <dbReference type="NCBI Taxonomy" id="2545709"/>
    <lineage>
        <taxon>Eukaryota</taxon>
        <taxon>Fungi</taxon>
        <taxon>Dikarya</taxon>
        <taxon>Ascomycota</taxon>
        <taxon>Taphrinomycotina</taxon>
        <taxon>Schizosaccharomycetes</taxon>
        <taxon>Schizosaccharomycetales</taxon>
        <taxon>Schizosaccharomycetaceae</taxon>
        <taxon>Schizosaccharomyces</taxon>
    </lineage>
</organism>
<keyword evidence="2" id="KW-1185">Reference proteome</keyword>
<dbReference type="EMBL" id="CP115612">
    <property type="protein sequence ID" value="WBW73585.1"/>
    <property type="molecule type" value="Genomic_DNA"/>
</dbReference>
<proteinExistence type="predicted"/>
<dbReference type="KEGG" id="som:SOMG_04060"/>
<dbReference type="AlphaFoldDB" id="A0AAE9WCX6"/>
<sequence length="151" mass="18292">MVPISRKLHNENGRLLSTLFTLWNRLAISFSKKPWNLVDEVLNDYNYTLTAIYILYQKLISIYRTELNQSTSKIWQSLFYCFGLITVRPILFRYLFNNTYWPFNNPPRREDFVILMIRYGTEVLIPCYIWRPSQNERISYNEEELTESKEK</sequence>
<accession>A0AAE9WCX6</accession>
<protein>
    <submittedName>
        <fullName evidence="1">Uncharacterized protein</fullName>
    </submittedName>
</protein>
<reference evidence="1 2" key="1">
    <citation type="journal article" date="2023" name="G3 (Bethesda)">
        <title>A high-quality reference genome for the fission yeast Schizosaccharomyces osmophilus.</title>
        <authorList>
            <person name="Jia G.S."/>
            <person name="Zhang W.C."/>
            <person name="Liang Y."/>
            <person name="Liu X.H."/>
            <person name="Rhind N."/>
            <person name="Pidoux A."/>
            <person name="Brysch-Herzberg M."/>
            <person name="Du L.L."/>
        </authorList>
    </citation>
    <scope>NUCLEOTIDE SEQUENCE [LARGE SCALE GENOMIC DNA]</scope>
    <source>
        <strain evidence="1 2">CBS 15793</strain>
    </source>
</reference>
<gene>
    <name evidence="1" type="ORF">SOMG_04060</name>
</gene>
<dbReference type="GeneID" id="80877536"/>
<evidence type="ECO:0000313" key="2">
    <source>
        <dbReference type="Proteomes" id="UP001212411"/>
    </source>
</evidence>
<evidence type="ECO:0000313" key="1">
    <source>
        <dbReference type="EMBL" id="WBW73585.1"/>
    </source>
</evidence>
<name>A0AAE9WCX6_9SCHI</name>
<dbReference type="Proteomes" id="UP001212411">
    <property type="component" value="Chromosome 2"/>
</dbReference>
<dbReference type="RefSeq" id="XP_056037828.1">
    <property type="nucleotide sequence ID" value="XM_056182847.1"/>
</dbReference>